<dbReference type="GO" id="GO:0016853">
    <property type="term" value="F:isomerase activity"/>
    <property type="evidence" value="ECO:0007669"/>
    <property type="project" value="UniProtKB-KW"/>
</dbReference>
<keyword evidence="3" id="KW-1185">Reference proteome</keyword>
<evidence type="ECO:0000313" key="2">
    <source>
        <dbReference type="EMBL" id="GAA1852871.1"/>
    </source>
</evidence>
<dbReference type="Gene3D" id="1.20.120.450">
    <property type="entry name" value="dinb family like domain"/>
    <property type="match status" value="1"/>
</dbReference>
<name>A0ABP4ZIP1_9MICO</name>
<dbReference type="Pfam" id="PF11716">
    <property type="entry name" value="MDMPI_N"/>
    <property type="match status" value="1"/>
</dbReference>
<dbReference type="SUPFAM" id="SSF109854">
    <property type="entry name" value="DinB/YfiT-like putative metalloenzymes"/>
    <property type="match status" value="1"/>
</dbReference>
<keyword evidence="2" id="KW-0413">Isomerase</keyword>
<sequence>MSDVWPVVHAERRALIVFLESLDDDQWDVPSLCDGWSVHDVVAHLIDSAKATRLNFIAGMARAGFDFDRQNALGVTRERGATPRETLSGLRAVAGRTSTPPASPDTRLVEAIVHGEDIRRPLGTSGDYPLGAVERALRYQVRTPVSFGGGKQLVAGLTLKADDAEVSIGGGPSVTGPLLSLLLAASGRGTALGDLAGPGARELADRLGSDS</sequence>
<feature type="domain" description="Mycothiol-dependent maleylpyruvate isomerase metal-binding" evidence="1">
    <location>
        <begin position="9"/>
        <end position="97"/>
    </location>
</feature>
<reference evidence="3" key="1">
    <citation type="journal article" date="2019" name="Int. J. Syst. Evol. Microbiol.">
        <title>The Global Catalogue of Microorganisms (GCM) 10K type strain sequencing project: providing services to taxonomists for standard genome sequencing and annotation.</title>
        <authorList>
            <consortium name="The Broad Institute Genomics Platform"/>
            <consortium name="The Broad Institute Genome Sequencing Center for Infectious Disease"/>
            <person name="Wu L."/>
            <person name="Ma J."/>
        </authorList>
    </citation>
    <scope>NUCLEOTIDE SEQUENCE [LARGE SCALE GENOMIC DNA]</scope>
    <source>
        <strain evidence="3">JCM 14326</strain>
    </source>
</reference>
<accession>A0ABP4ZIP1</accession>
<dbReference type="InterPro" id="IPR034660">
    <property type="entry name" value="DinB/YfiT-like"/>
</dbReference>
<dbReference type="RefSeq" id="WP_344099503.1">
    <property type="nucleotide sequence ID" value="NZ_BAAANL010000001.1"/>
</dbReference>
<dbReference type="Proteomes" id="UP001501094">
    <property type="component" value="Unassembled WGS sequence"/>
</dbReference>
<comment type="caution">
    <text evidence="2">The sequence shown here is derived from an EMBL/GenBank/DDBJ whole genome shotgun (WGS) entry which is preliminary data.</text>
</comment>
<proteinExistence type="predicted"/>
<dbReference type="EMBL" id="BAAANL010000001">
    <property type="protein sequence ID" value="GAA1852871.1"/>
    <property type="molecule type" value="Genomic_DNA"/>
</dbReference>
<evidence type="ECO:0000313" key="3">
    <source>
        <dbReference type="Proteomes" id="UP001501094"/>
    </source>
</evidence>
<organism evidence="2 3">
    <name type="scientific">Myceligenerans crystallogenes</name>
    <dbReference type="NCBI Taxonomy" id="316335"/>
    <lineage>
        <taxon>Bacteria</taxon>
        <taxon>Bacillati</taxon>
        <taxon>Actinomycetota</taxon>
        <taxon>Actinomycetes</taxon>
        <taxon>Micrococcales</taxon>
        <taxon>Promicromonosporaceae</taxon>
        <taxon>Myceligenerans</taxon>
    </lineage>
</organism>
<dbReference type="NCBIfam" id="TIGR03083">
    <property type="entry name" value="maleylpyruvate isomerase family mycothiol-dependent enzyme"/>
    <property type="match status" value="1"/>
</dbReference>
<evidence type="ECO:0000259" key="1">
    <source>
        <dbReference type="Pfam" id="PF11716"/>
    </source>
</evidence>
<gene>
    <name evidence="2" type="ORF">GCM10009751_06810</name>
</gene>
<dbReference type="InterPro" id="IPR017517">
    <property type="entry name" value="Maleyloyr_isom"/>
</dbReference>
<dbReference type="InterPro" id="IPR024344">
    <property type="entry name" value="MDMPI_metal-binding"/>
</dbReference>
<protein>
    <submittedName>
        <fullName evidence="2">Maleylpyruvate isomerase family mycothiol-dependent enzyme</fullName>
    </submittedName>
</protein>